<evidence type="ECO:0000256" key="4">
    <source>
        <dbReference type="ARBA" id="ARBA00022729"/>
    </source>
</evidence>
<dbReference type="RefSeq" id="XP_013288495.1">
    <property type="nucleotide sequence ID" value="XM_013433041.1"/>
</dbReference>
<feature type="compositionally biased region" description="Acidic residues" evidence="7">
    <location>
        <begin position="966"/>
        <end position="976"/>
    </location>
</feature>
<dbReference type="InterPro" id="IPR040241">
    <property type="entry name" value="TRP_Flc/Pkd2-like"/>
</dbReference>
<feature type="transmembrane region" description="Helical" evidence="8">
    <location>
        <begin position="453"/>
        <end position="478"/>
    </location>
</feature>
<feature type="region of interest" description="Disordered" evidence="7">
    <location>
        <begin position="897"/>
        <end position="1176"/>
    </location>
</feature>
<keyword evidence="3 8" id="KW-0812">Transmembrane</keyword>
<dbReference type="SMART" id="SM01320">
    <property type="entry name" value="TRP_N"/>
    <property type="match status" value="1"/>
</dbReference>
<dbReference type="GeneID" id="25299565"/>
<evidence type="ECO:0000256" key="8">
    <source>
        <dbReference type="SAM" id="Phobius"/>
    </source>
</evidence>
<proteinExistence type="inferred from homology"/>
<keyword evidence="11" id="KW-1185">Reference proteome</keyword>
<keyword evidence="5 8" id="KW-1133">Transmembrane helix</keyword>
<accession>A0A0D2FDI8</accession>
<feature type="transmembrane region" description="Helical" evidence="8">
    <location>
        <begin position="533"/>
        <end position="552"/>
    </location>
</feature>
<evidence type="ECO:0000259" key="9">
    <source>
        <dbReference type="SMART" id="SM01320"/>
    </source>
</evidence>
<feature type="transmembrane region" description="Helical" evidence="8">
    <location>
        <begin position="423"/>
        <end position="447"/>
    </location>
</feature>
<protein>
    <submittedName>
        <fullName evidence="10">Unplaced genomic scaffold supercont1.1, whole genome shotgun sequence</fullName>
    </submittedName>
</protein>
<evidence type="ECO:0000256" key="2">
    <source>
        <dbReference type="ARBA" id="ARBA00010642"/>
    </source>
</evidence>
<evidence type="ECO:0000256" key="1">
    <source>
        <dbReference type="ARBA" id="ARBA00004141"/>
    </source>
</evidence>
<dbReference type="VEuPathDB" id="FungiDB:Z517_00075"/>
<feature type="transmembrane region" description="Helical" evidence="8">
    <location>
        <begin position="36"/>
        <end position="55"/>
    </location>
</feature>
<dbReference type="InterPro" id="IPR010308">
    <property type="entry name" value="TRP_C"/>
</dbReference>
<feature type="compositionally biased region" description="Polar residues" evidence="7">
    <location>
        <begin position="1062"/>
        <end position="1085"/>
    </location>
</feature>
<evidence type="ECO:0000256" key="5">
    <source>
        <dbReference type="ARBA" id="ARBA00022989"/>
    </source>
</evidence>
<dbReference type="HOGENOM" id="CLU_004278_0_0_1"/>
<dbReference type="PANTHER" id="PTHR31145:SF6">
    <property type="entry name" value="INTEGRAL MEMBRANE PROTEIN (AFU_ORTHOLOGUE AFUA_7G01610)"/>
    <property type="match status" value="1"/>
</dbReference>
<feature type="domain" description="ML-like" evidence="9">
    <location>
        <begin position="51"/>
        <end position="236"/>
    </location>
</feature>
<evidence type="ECO:0000256" key="6">
    <source>
        <dbReference type="ARBA" id="ARBA00023136"/>
    </source>
</evidence>
<feature type="transmembrane region" description="Helical" evidence="8">
    <location>
        <begin position="243"/>
        <end position="265"/>
    </location>
</feature>
<feature type="compositionally biased region" description="Basic and acidic residues" evidence="7">
    <location>
        <begin position="919"/>
        <end position="928"/>
    </location>
</feature>
<keyword evidence="6 8" id="KW-0472">Membrane</keyword>
<feature type="transmembrane region" description="Helical" evidence="8">
    <location>
        <begin position="596"/>
        <end position="615"/>
    </location>
</feature>
<evidence type="ECO:0000313" key="10">
    <source>
        <dbReference type="EMBL" id="KIW84687.1"/>
    </source>
</evidence>
<dbReference type="Pfam" id="PF14558">
    <property type="entry name" value="TRP_N"/>
    <property type="match status" value="1"/>
</dbReference>
<feature type="region of interest" description="Disordered" evidence="7">
    <location>
        <begin position="760"/>
        <end position="821"/>
    </location>
</feature>
<name>A0A0D2FDI8_9EURO</name>
<feature type="transmembrane region" description="Helical" evidence="8">
    <location>
        <begin position="564"/>
        <end position="584"/>
    </location>
</feature>
<sequence length="1176" mass="127943">MTSTNLDGYRGAGRARIFEEKQCRRRLRWRKDWSGTLTMVFLLLVLCASSVRAAYVEFHNCLDSNIVDSSPRILQFDPLNVSAVFNSSSTSDRHHLNITIYGNVTGKATEQPYPPPDDPSWNDPNDTFGKIPDLSESNNKYTTLFAHVNFLGYTPWNADPSRFCESVVQGECPLAPAFFVNQSDLDRLSAFSVAHDLSSSYAFASLQATLRVQSGDANGQYYSCVTTTITPDLGGSLKAILRFVPLVVLIVVGVATIAAAILSPWGSVDLFHWSSNFGRDEDLLRLVTPGFGDCLQYVQFVVLTGSLSLNYPGFYQPAVSRVSWSSLMFNESFVTGGNGTQSVVDGIYEYRQGTKYGLDRMSQLVGMTSDKDVWADMIVWLVVIVAAVSILTQIGFAVRWIYRKIKREPPEDLRSKNGPFTAGNVVRLVMNFFLLPLASLSFYQLLIAGKGPAYSVALAAVALVIVIAFLIWVLLLFVRTRPRSFLFDDFLMVLAYGPLYNTYCDDAATFALIPLVVNFVRGIAIGGVQPSGIAQIVLLAICEIVLILTINAFRPFPSATSMNIYHTCFSVIRLITILLSIAFVPTLDVGDSSRGWIGYAILIIHACTMVFGFFLNAVQTLVEVIARLAGAGGRDEATGAATRGGLNKVFGMRQLSRRMPRRATQDPRHSMSSNAAMLNTVENDHQKLQMAKTRSRSVSAASGVLLESGVHSNRISQNLDGRLVGNATPDRSSRGSRRLTVRLSGAGSLGGIVGIQRQVEQKDPYYRPPRRNTMDALAGADSRPDLAHASLKGAKASEGAVEDDVGEGPSTPMPVENDDFEDISNDLTRTKTDYAVREVDFYYGVRGAALSNSGTRKLKTGPADPTGPVSTATGWFKNLLGGKTKEKNKGFEVVRSARAPPPGLFPPPAPVREPPVTEPYHDDVRSVEESQADQNTVGVSSLPPQPKVQRQSHHQSVYDDISVAGSDDDEENEEPESPVSARPPSLPLIESVGGIELPSRIGSEASRKSRGKPPRVPETDIPAVPAIPRKSSRRQSGGDSGDRGLADSALSTLRPADFSSRKAPTTTSTLGTSRIPFANTQPSTFRNKRYSTGAESTTSSVLRDGDENATVHPSYTTQMRQSATSALGTHGADLRNERPSNMGFVQQHRASDHIHQSPDSPEFEGSTAEVHGRPAY</sequence>
<comment type="subcellular location">
    <subcellularLocation>
        <location evidence="1">Membrane</location>
        <topology evidence="1">Multi-pass membrane protein</topology>
    </subcellularLocation>
</comment>
<keyword evidence="4" id="KW-0732">Signal</keyword>
<dbReference type="GO" id="GO:0016020">
    <property type="term" value="C:membrane"/>
    <property type="evidence" value="ECO:0007669"/>
    <property type="project" value="UniProtKB-SubCell"/>
</dbReference>
<feature type="compositionally biased region" description="Polar residues" evidence="7">
    <location>
        <begin position="1111"/>
        <end position="1127"/>
    </location>
</feature>
<evidence type="ECO:0000256" key="7">
    <source>
        <dbReference type="SAM" id="MobiDB-lite"/>
    </source>
</evidence>
<dbReference type="GO" id="GO:0055085">
    <property type="term" value="P:transmembrane transport"/>
    <property type="evidence" value="ECO:0007669"/>
    <property type="project" value="TreeGrafter"/>
</dbReference>
<feature type="transmembrane region" description="Helical" evidence="8">
    <location>
        <begin position="377"/>
        <end position="402"/>
    </location>
</feature>
<evidence type="ECO:0000256" key="3">
    <source>
        <dbReference type="ARBA" id="ARBA00022692"/>
    </source>
</evidence>
<dbReference type="AlphaFoldDB" id="A0A0D2FDI8"/>
<comment type="similarity">
    <text evidence="2">Belongs to the transient receptor potential (TRP) ion channel family.</text>
</comment>
<organism evidence="10 11">
    <name type="scientific">Fonsecaea pedrosoi CBS 271.37</name>
    <dbReference type="NCBI Taxonomy" id="1442368"/>
    <lineage>
        <taxon>Eukaryota</taxon>
        <taxon>Fungi</taxon>
        <taxon>Dikarya</taxon>
        <taxon>Ascomycota</taxon>
        <taxon>Pezizomycotina</taxon>
        <taxon>Eurotiomycetes</taxon>
        <taxon>Chaetothyriomycetidae</taxon>
        <taxon>Chaetothyriales</taxon>
        <taxon>Herpotrichiellaceae</taxon>
        <taxon>Fonsecaea</taxon>
    </lineage>
</organism>
<reference evidence="10 11" key="1">
    <citation type="submission" date="2015-01" db="EMBL/GenBank/DDBJ databases">
        <title>The Genome Sequence of Fonsecaea pedrosoi CBS 271.37.</title>
        <authorList>
            <consortium name="The Broad Institute Genomics Platform"/>
            <person name="Cuomo C."/>
            <person name="de Hoog S."/>
            <person name="Gorbushina A."/>
            <person name="Stielow B."/>
            <person name="Teixiera M."/>
            <person name="Abouelleil A."/>
            <person name="Chapman S.B."/>
            <person name="Priest M."/>
            <person name="Young S.K."/>
            <person name="Wortman J."/>
            <person name="Nusbaum C."/>
            <person name="Birren B."/>
        </authorList>
    </citation>
    <scope>NUCLEOTIDE SEQUENCE [LARGE SCALE GENOMIC DNA]</scope>
    <source>
        <strain evidence="10 11">CBS 271.37</strain>
    </source>
</reference>
<feature type="region of interest" description="Disordered" evidence="7">
    <location>
        <begin position="720"/>
        <end position="742"/>
    </location>
</feature>
<dbReference type="PANTHER" id="PTHR31145">
    <property type="entry name" value="INTEGRAL MEMBRANE PROTEIN (AFU_ORTHOLOGUE AFUA_7G01610)"/>
    <property type="match status" value="1"/>
</dbReference>
<dbReference type="Proteomes" id="UP000053029">
    <property type="component" value="Unassembled WGS sequence"/>
</dbReference>
<evidence type="ECO:0000313" key="11">
    <source>
        <dbReference type="Proteomes" id="UP000053029"/>
    </source>
</evidence>
<gene>
    <name evidence="10" type="ORF">Z517_00075</name>
</gene>
<dbReference type="EMBL" id="KN846969">
    <property type="protein sequence ID" value="KIW84687.1"/>
    <property type="molecule type" value="Genomic_DNA"/>
</dbReference>
<feature type="compositionally biased region" description="Pro residues" evidence="7">
    <location>
        <begin position="899"/>
        <end position="917"/>
    </location>
</feature>
<dbReference type="InterPro" id="IPR032800">
    <property type="entry name" value="TRP_N"/>
</dbReference>
<dbReference type="Pfam" id="PF06011">
    <property type="entry name" value="TRP"/>
    <property type="match status" value="1"/>
</dbReference>
<dbReference type="OrthoDB" id="5312224at2759"/>
<dbReference type="STRING" id="1442368.A0A0D2FDI8"/>